<dbReference type="Pfam" id="PF04571">
    <property type="entry name" value="Lipin_N"/>
    <property type="match status" value="1"/>
</dbReference>
<dbReference type="InterPro" id="IPR013209">
    <property type="entry name" value="LNS2"/>
</dbReference>
<dbReference type="Pfam" id="PF08235">
    <property type="entry name" value="LNS2"/>
    <property type="match status" value="1"/>
</dbReference>
<feature type="domain" description="LNS2/PITP" evidence="3">
    <location>
        <begin position="854"/>
        <end position="1010"/>
    </location>
</feature>
<dbReference type="Proteomes" id="UP000030687">
    <property type="component" value="Unassembled WGS sequence"/>
</dbReference>
<organism evidence="4 5">
    <name type="scientific">Citrus clementina</name>
    <name type="common">Clementine</name>
    <name type="synonym">Citrus deliciosa x Citrus sinensis</name>
    <dbReference type="NCBI Taxonomy" id="85681"/>
    <lineage>
        <taxon>Eukaryota</taxon>
        <taxon>Viridiplantae</taxon>
        <taxon>Streptophyta</taxon>
        <taxon>Embryophyta</taxon>
        <taxon>Tracheophyta</taxon>
        <taxon>Spermatophyta</taxon>
        <taxon>Magnoliopsida</taxon>
        <taxon>eudicotyledons</taxon>
        <taxon>Gunneridae</taxon>
        <taxon>Pentapetalae</taxon>
        <taxon>rosids</taxon>
        <taxon>malvids</taxon>
        <taxon>Sapindales</taxon>
        <taxon>Rutaceae</taxon>
        <taxon>Aurantioideae</taxon>
        <taxon>Citrus</taxon>
    </lineage>
</organism>
<feature type="region of interest" description="Disordered" evidence="2">
    <location>
        <begin position="97"/>
        <end position="120"/>
    </location>
</feature>
<dbReference type="OrthoDB" id="4567at2759"/>
<dbReference type="KEGG" id="cic:CICLE_v10000118mg"/>
<keyword evidence="5" id="KW-1185">Reference proteome</keyword>
<dbReference type="PANTHER" id="PTHR12181:SF12">
    <property type="entry name" value="PHOSPHATIDATE PHOSPHATASE"/>
    <property type="match status" value="1"/>
</dbReference>
<dbReference type="EMBL" id="KI536799">
    <property type="protein sequence ID" value="ESR48033.1"/>
    <property type="molecule type" value="Genomic_DNA"/>
</dbReference>
<dbReference type="InterPro" id="IPR031315">
    <property type="entry name" value="LNS2/PITP"/>
</dbReference>
<comment type="similarity">
    <text evidence="1">Belongs to the lipin family.</text>
</comment>
<dbReference type="GO" id="GO:0008654">
    <property type="term" value="P:phospholipid biosynthetic process"/>
    <property type="evidence" value="ECO:0007669"/>
    <property type="project" value="EnsemblPlants"/>
</dbReference>
<dbReference type="GO" id="GO:0016036">
    <property type="term" value="P:cellular response to phosphate starvation"/>
    <property type="evidence" value="ECO:0007669"/>
    <property type="project" value="EnsemblPlants"/>
</dbReference>
<dbReference type="eggNOG" id="KOG2116">
    <property type="taxonomic scope" value="Eukaryota"/>
</dbReference>
<dbReference type="GO" id="GO:0016020">
    <property type="term" value="C:membrane"/>
    <property type="evidence" value="ECO:0007669"/>
    <property type="project" value="GOC"/>
</dbReference>
<dbReference type="InterPro" id="IPR007651">
    <property type="entry name" value="Lipin_N"/>
</dbReference>
<dbReference type="STRING" id="85681.V4SJW5"/>
<name>V4SJW5_CITCL</name>
<dbReference type="SUPFAM" id="SSF56784">
    <property type="entry name" value="HAD-like"/>
    <property type="match status" value="1"/>
</dbReference>
<evidence type="ECO:0000259" key="3">
    <source>
        <dbReference type="SMART" id="SM00775"/>
    </source>
</evidence>
<dbReference type="AlphaFoldDB" id="V4SJW5"/>
<reference evidence="4 5" key="1">
    <citation type="submission" date="2013-10" db="EMBL/GenBank/DDBJ databases">
        <authorList>
            <consortium name="International Citrus Genome Consortium"/>
            <person name="Jenkins J."/>
            <person name="Schmutz J."/>
            <person name="Prochnik S."/>
            <person name="Rokhsar D."/>
            <person name="Gmitter F."/>
            <person name="Ollitrault P."/>
            <person name="Machado M."/>
            <person name="Talon M."/>
            <person name="Wincker P."/>
            <person name="Jaillon O."/>
            <person name="Morgante M."/>
        </authorList>
    </citation>
    <scope>NUCLEOTIDE SEQUENCE</scope>
    <source>
        <strain evidence="5">cv. Clemenules</strain>
    </source>
</reference>
<dbReference type="OMA" id="IDQEKDM"/>
<dbReference type="GO" id="GO:0019375">
    <property type="term" value="P:galactolipid biosynthetic process"/>
    <property type="evidence" value="ECO:0007669"/>
    <property type="project" value="EnsemblPlants"/>
</dbReference>
<evidence type="ECO:0000256" key="2">
    <source>
        <dbReference type="SAM" id="MobiDB-lite"/>
    </source>
</evidence>
<sequence length="1055" mass="116807">MYTVGRIGSYISRGVYTVSAPFHPFGGAVDIIVVEQPDGSFKSSPWYVRFGKFQGVLKTKEKVVTINVNGVDANFNMYLDHKGEAYFLKEADVEEGESASYPSSSGDEADGQPNNSRRLMKSQNCNCDADKLDSAAHFDASNRKMLPRTASQRARILGLVLGRKSFKESRYQKGEGDIDLVRLSSLERAEFAADLLEMKWSTNLPSSMSRKENASQILPHDGLDNMVAKDIQVNNEEIHVDLSVDDYERNRNDQSILDKECGSQSEQMASGSHFSSKNLENFVEESGIDVSCLGSVEQVVESSALDESILDENSSIVSELSRTIGEFGVDNAYLDEHEQQSFPDAKIQYELEAHQGKHFDDEQACDNNDVASSGCRISTEAGSDQSFVYCESSETSIVGFDGSNGKSPETVYLASGKCGEVHVHLETVHVTTELLSKDTDVVQAEEIELEKEPGEVLENHSDQVNQAPRVLEHIEKDLKEPPEAPKSSTQVLGEESVLCSIKEVNSQNSCLTPIEVQEEKGITDALQYLESTDESQELYNDSVLKRAIGNSPSDSSEEEQFLFSDLDEFKLSKDQGVDSSSPDSVKKSDDPSFSAEGIKEVNGSVNTIDESSSLSEMSGLYNLLNDFENTTDKLGAISDPIIIHKSHGPAEEVGRLAESLPNMRSLSVKLDAHDPHHPLSHSLDSNCKSLNWMLFKENYSSCMKSDTDIELHLAEERPIIDDMQFSQGQKTVFSTPAAGNPAKITVSPGGSWRLWPFFRRSRSGKAMQPVISGTKSSDTEVASDSINDRDGNRSVCKTNMAKKKIKVLTPTSEQLASLNLKEGKNSVTFTFSTAMLGKQQVDARIYLWKWNTRIVISDVDGTITKSDVLGQFMPLVGVDWSQTGVAHLFSAIKENGYQLLFLSARAIVQAYHTRRFLFTLKQDGKALPDGPVVISPDGLFPSLFREVIRRAPHEFKIACLEDIKALFPSDCNPFYAGFGNRDTDEISYLKVGIPRGKIFIINPKGEVVVNHRVDSKTYSSIHALVHGMFPHTTSTEQEDFNQWNYWKLPPPNIDV</sequence>
<evidence type="ECO:0000313" key="5">
    <source>
        <dbReference type="Proteomes" id="UP000030687"/>
    </source>
</evidence>
<dbReference type="FunCoup" id="V4SJW5">
    <property type="interactions" value="2266"/>
</dbReference>
<accession>V4SJW5</accession>
<proteinExistence type="inferred from homology"/>
<feature type="compositionally biased region" description="Polar residues" evidence="2">
    <location>
        <begin position="100"/>
        <end position="120"/>
    </location>
</feature>
<evidence type="ECO:0000313" key="4">
    <source>
        <dbReference type="EMBL" id="ESR48033.1"/>
    </source>
</evidence>
<dbReference type="Gramene" id="ESR48033">
    <property type="protein sequence ID" value="ESR48033"/>
    <property type="gene ID" value="CICLE_v10000118mg"/>
</dbReference>
<protein>
    <recommendedName>
        <fullName evidence="3">LNS2/PITP domain-containing protein</fullName>
    </recommendedName>
</protein>
<dbReference type="PANTHER" id="PTHR12181">
    <property type="entry name" value="LIPIN"/>
    <property type="match status" value="1"/>
</dbReference>
<evidence type="ECO:0000256" key="1">
    <source>
        <dbReference type="ARBA" id="ARBA00005476"/>
    </source>
</evidence>
<dbReference type="InterPro" id="IPR026058">
    <property type="entry name" value="LIPIN"/>
</dbReference>
<feature type="region of interest" description="Disordered" evidence="2">
    <location>
        <begin position="573"/>
        <end position="599"/>
    </location>
</feature>
<dbReference type="InParanoid" id="V4SJW5"/>
<dbReference type="SMART" id="SM00775">
    <property type="entry name" value="LNS2"/>
    <property type="match status" value="1"/>
</dbReference>
<dbReference type="InterPro" id="IPR036412">
    <property type="entry name" value="HAD-like_sf"/>
</dbReference>
<dbReference type="GO" id="GO:0008195">
    <property type="term" value="F:phosphatidate phosphatase activity"/>
    <property type="evidence" value="ECO:0007669"/>
    <property type="project" value="TreeGrafter"/>
</dbReference>
<gene>
    <name evidence="4" type="ORF">CICLE_v10000118mg</name>
</gene>